<dbReference type="RefSeq" id="WP_215625588.1">
    <property type="nucleotide sequence ID" value="NZ_CP067089.2"/>
</dbReference>
<comment type="similarity">
    <text evidence="1">Belongs to the ABC transporter superfamily.</text>
</comment>
<evidence type="ECO:0000256" key="2">
    <source>
        <dbReference type="ARBA" id="ARBA00022448"/>
    </source>
</evidence>
<dbReference type="GO" id="GO:0022857">
    <property type="term" value="F:transmembrane transporter activity"/>
    <property type="evidence" value="ECO:0007669"/>
    <property type="project" value="TreeGrafter"/>
</dbReference>
<organism evidence="6 7">
    <name type="scientific">Breznakiella homolactica</name>
    <dbReference type="NCBI Taxonomy" id="2798577"/>
    <lineage>
        <taxon>Bacteria</taxon>
        <taxon>Pseudomonadati</taxon>
        <taxon>Spirochaetota</taxon>
        <taxon>Spirochaetia</taxon>
        <taxon>Spirochaetales</taxon>
        <taxon>Breznakiellaceae</taxon>
        <taxon>Breznakiella</taxon>
    </lineage>
</organism>
<dbReference type="KEGG" id="bhc:JFL75_15265"/>
<dbReference type="InterPro" id="IPR015854">
    <property type="entry name" value="ABC_transpr_LolD-like"/>
</dbReference>
<evidence type="ECO:0000256" key="4">
    <source>
        <dbReference type="ARBA" id="ARBA00022840"/>
    </source>
</evidence>
<dbReference type="GO" id="GO:0005886">
    <property type="term" value="C:plasma membrane"/>
    <property type="evidence" value="ECO:0007669"/>
    <property type="project" value="TreeGrafter"/>
</dbReference>
<dbReference type="Gene3D" id="3.40.50.300">
    <property type="entry name" value="P-loop containing nucleotide triphosphate hydrolases"/>
    <property type="match status" value="1"/>
</dbReference>
<evidence type="ECO:0000313" key="7">
    <source>
        <dbReference type="Proteomes" id="UP000595917"/>
    </source>
</evidence>
<reference evidence="6" key="1">
    <citation type="submission" date="2021-01" db="EMBL/GenBank/DDBJ databases">
        <title>Description of Breznakiella homolactica.</title>
        <authorList>
            <person name="Song Y."/>
            <person name="Brune A."/>
        </authorList>
    </citation>
    <scope>NUCLEOTIDE SEQUENCE</scope>
    <source>
        <strain evidence="6">RmG30</strain>
    </source>
</reference>
<proteinExistence type="inferred from homology"/>
<dbReference type="GO" id="GO:0016887">
    <property type="term" value="F:ATP hydrolysis activity"/>
    <property type="evidence" value="ECO:0007669"/>
    <property type="project" value="InterPro"/>
</dbReference>
<dbReference type="CDD" id="cd03255">
    <property type="entry name" value="ABC_MJ0796_LolCDE_FtsE"/>
    <property type="match status" value="1"/>
</dbReference>
<keyword evidence="4 6" id="KW-0067">ATP-binding</keyword>
<accession>A0A7T8B9B2</accession>
<dbReference type="PROSITE" id="PS50893">
    <property type="entry name" value="ABC_TRANSPORTER_2"/>
    <property type="match status" value="1"/>
</dbReference>
<feature type="domain" description="ABC transporter" evidence="5">
    <location>
        <begin position="11"/>
        <end position="248"/>
    </location>
</feature>
<dbReference type="InterPro" id="IPR017871">
    <property type="entry name" value="ABC_transporter-like_CS"/>
</dbReference>
<evidence type="ECO:0000259" key="5">
    <source>
        <dbReference type="PROSITE" id="PS50893"/>
    </source>
</evidence>
<gene>
    <name evidence="6" type="ORF">JFL75_15265</name>
</gene>
<keyword evidence="2" id="KW-0813">Transport</keyword>
<keyword evidence="3" id="KW-0547">Nucleotide-binding</keyword>
<sequence length="248" mass="26570">MSEQTGPDPIIQAENVVKTYASGTEILEILKGISFTVSRGSSAAVTGQSGSGKSTLLNILGGLDTCDSGSVRISSPKAARGSSKETAIELFGLSETALTSYRSRQVGFIFQFHYLLKDFTALENVMLPAYIAGIPKKAALEKARVLLDDVGLDSRSHHYPSQLSGGERQRVAVARSIINDPDLVLADEPTGNLDPGNSGLVAELLYSLTEKWGKTLVVVTHDEAVASRAEIRYVLEAGRFRSQPEDSL</sequence>
<dbReference type="SUPFAM" id="SSF52540">
    <property type="entry name" value="P-loop containing nucleoside triphosphate hydrolases"/>
    <property type="match status" value="1"/>
</dbReference>
<dbReference type="InterPro" id="IPR017911">
    <property type="entry name" value="MacB-like_ATP-bd"/>
</dbReference>
<dbReference type="InterPro" id="IPR003593">
    <property type="entry name" value="AAA+_ATPase"/>
</dbReference>
<protein>
    <submittedName>
        <fullName evidence="6">ABC transporter ATP-binding protein</fullName>
    </submittedName>
</protein>
<dbReference type="AlphaFoldDB" id="A0A7T8B9B2"/>
<dbReference type="Proteomes" id="UP000595917">
    <property type="component" value="Chromosome"/>
</dbReference>
<dbReference type="Pfam" id="PF00005">
    <property type="entry name" value="ABC_tran"/>
    <property type="match status" value="1"/>
</dbReference>
<dbReference type="InterPro" id="IPR003439">
    <property type="entry name" value="ABC_transporter-like_ATP-bd"/>
</dbReference>
<dbReference type="InterPro" id="IPR027417">
    <property type="entry name" value="P-loop_NTPase"/>
</dbReference>
<evidence type="ECO:0000256" key="3">
    <source>
        <dbReference type="ARBA" id="ARBA00022741"/>
    </source>
</evidence>
<dbReference type="SMART" id="SM00382">
    <property type="entry name" value="AAA"/>
    <property type="match status" value="1"/>
</dbReference>
<dbReference type="PANTHER" id="PTHR24220:SF689">
    <property type="entry name" value="LIPOPROTEIN-RELEASING SYSTEM ATP-BINDING PROTEIN LOLD"/>
    <property type="match status" value="1"/>
</dbReference>
<dbReference type="EMBL" id="CP067089">
    <property type="protein sequence ID" value="QQO08282.1"/>
    <property type="molecule type" value="Genomic_DNA"/>
</dbReference>
<dbReference type="PANTHER" id="PTHR24220">
    <property type="entry name" value="IMPORT ATP-BINDING PROTEIN"/>
    <property type="match status" value="1"/>
</dbReference>
<dbReference type="GO" id="GO:0005524">
    <property type="term" value="F:ATP binding"/>
    <property type="evidence" value="ECO:0007669"/>
    <property type="project" value="UniProtKB-KW"/>
</dbReference>
<keyword evidence="7" id="KW-1185">Reference proteome</keyword>
<evidence type="ECO:0000313" key="6">
    <source>
        <dbReference type="EMBL" id="QQO08282.1"/>
    </source>
</evidence>
<name>A0A7T8B9B2_9SPIR</name>
<evidence type="ECO:0000256" key="1">
    <source>
        <dbReference type="ARBA" id="ARBA00005417"/>
    </source>
</evidence>
<dbReference type="PROSITE" id="PS00211">
    <property type="entry name" value="ABC_TRANSPORTER_1"/>
    <property type="match status" value="1"/>
</dbReference>